<evidence type="ECO:0000259" key="7">
    <source>
        <dbReference type="Pfam" id="PF02687"/>
    </source>
</evidence>
<evidence type="ECO:0000256" key="3">
    <source>
        <dbReference type="ARBA" id="ARBA00022692"/>
    </source>
</evidence>
<gene>
    <name evidence="9" type="ORF">FBZ90_10538</name>
</gene>
<evidence type="ECO:0000256" key="2">
    <source>
        <dbReference type="ARBA" id="ARBA00022475"/>
    </source>
</evidence>
<dbReference type="InterPro" id="IPR050250">
    <property type="entry name" value="Macrolide_Exporter_MacB"/>
</dbReference>
<accession>A0A560HA54</accession>
<keyword evidence="2" id="KW-1003">Cell membrane</keyword>
<dbReference type="Pfam" id="PF02687">
    <property type="entry name" value="FtsX"/>
    <property type="match status" value="2"/>
</dbReference>
<evidence type="ECO:0000313" key="10">
    <source>
        <dbReference type="Proteomes" id="UP000315751"/>
    </source>
</evidence>
<feature type="transmembrane region" description="Helical" evidence="6">
    <location>
        <begin position="678"/>
        <end position="701"/>
    </location>
</feature>
<evidence type="ECO:0000256" key="4">
    <source>
        <dbReference type="ARBA" id="ARBA00022989"/>
    </source>
</evidence>
<reference evidence="9 10" key="1">
    <citation type="submission" date="2019-06" db="EMBL/GenBank/DDBJ databases">
        <title>Genomic Encyclopedia of Type Strains, Phase IV (KMG-V): Genome sequencing to study the core and pangenomes of soil and plant-associated prokaryotes.</title>
        <authorList>
            <person name="Whitman W."/>
        </authorList>
    </citation>
    <scope>NUCLEOTIDE SEQUENCE [LARGE SCALE GENOMIC DNA]</scope>
    <source>
        <strain evidence="9 10">BR 11622</strain>
    </source>
</reference>
<dbReference type="InterPro" id="IPR003838">
    <property type="entry name" value="ABC3_permease_C"/>
</dbReference>
<keyword evidence="10" id="KW-1185">Reference proteome</keyword>
<keyword evidence="3 6" id="KW-0812">Transmembrane</keyword>
<dbReference type="PANTHER" id="PTHR30572:SF18">
    <property type="entry name" value="ABC-TYPE MACROLIDE FAMILY EXPORT SYSTEM PERMEASE COMPONENT 2"/>
    <property type="match status" value="1"/>
</dbReference>
<feature type="transmembrane region" description="Helical" evidence="6">
    <location>
        <begin position="375"/>
        <end position="399"/>
    </location>
</feature>
<feature type="transmembrane region" description="Helical" evidence="6">
    <location>
        <begin position="722"/>
        <end position="747"/>
    </location>
</feature>
<feature type="transmembrane region" description="Helical" evidence="6">
    <location>
        <begin position="419"/>
        <end position="439"/>
    </location>
</feature>
<feature type="transmembrane region" description="Helical" evidence="6">
    <location>
        <begin position="767"/>
        <end position="791"/>
    </location>
</feature>
<sequence>MHHLLPAFLRRHALITLLNIAGLAVGIAAVLLMLAYVVAELRVDRGFTAADRLYRIATTLTVPGQGAMLAAGSAPQMAAPLMAEFPEVEAATRIHQDQVVLKVGDRPFEVPLLWADANLLQVLDYPLARGDAATALSRPDGLVVSPELARRLFGDADAMGRVVQTRDGTPLTVTGVLAPMAETHLDFTAIAADAARGPKSWARQTVEDWSQPTINTYVRLRPGVSVDAVRARLPDFLDRHNTLSPRLVKLALRLDPVGDIHLHVSALGDHKPGGDMAMLRILAGVALMILGVAVANYTNLATAQAINRAREVGVRKLVGARRRQLVALFMGEAMLLSSVATLLALALVELALPFFQDLLGRPLPPDVLRQAPLPLLVALTPVVVGGLGGFYPALVLSGYRPGEVLKGRAQPPGAGRMRAVLVVTQFAVSIALMIVTLTVHRQVEHARAADLGYRAGELYTLGRLPLGDARAATLKAEVARIPGVRSVSLTSLVPANQSRATLSIRPPEGAAGAGGDQRVPLAWFMVDEDFITTYGATLMAGSGTPTGWKPEAARPDGATEYALATVEATRRMGYAHPQDAVGRSFRFLDSDPPTRIVGVLADMRFRSARERPEALLFTVGGEASFLSARLTPGDQGGAVAAIDAVVRRLYPEVEHWRRGFAQDQIAALYAGEERQAKVFALFSALAIVLANLGLFGLTALTAARRTKEIGIRRVAGARAWDIAWLMTWQFARPVLVANLLAWPLAWWGLHRWLAQFAVRVDQGPGTFLAAGALALAIAAATVAVHVLRLTLAPPAGALRYE</sequence>
<feature type="transmembrane region" description="Helical" evidence="6">
    <location>
        <begin position="12"/>
        <end position="38"/>
    </location>
</feature>
<dbReference type="GO" id="GO:0022857">
    <property type="term" value="F:transmembrane transporter activity"/>
    <property type="evidence" value="ECO:0007669"/>
    <property type="project" value="TreeGrafter"/>
</dbReference>
<feature type="transmembrane region" description="Helical" evidence="6">
    <location>
        <begin position="277"/>
        <end position="298"/>
    </location>
</feature>
<feature type="transmembrane region" description="Helical" evidence="6">
    <location>
        <begin position="325"/>
        <end position="355"/>
    </location>
</feature>
<dbReference type="PANTHER" id="PTHR30572">
    <property type="entry name" value="MEMBRANE COMPONENT OF TRANSPORTER-RELATED"/>
    <property type="match status" value="1"/>
</dbReference>
<evidence type="ECO:0000313" key="9">
    <source>
        <dbReference type="EMBL" id="TWB43225.1"/>
    </source>
</evidence>
<organism evidence="9 10">
    <name type="scientific">Nitrospirillum amazonense</name>
    <dbReference type="NCBI Taxonomy" id="28077"/>
    <lineage>
        <taxon>Bacteria</taxon>
        <taxon>Pseudomonadati</taxon>
        <taxon>Pseudomonadota</taxon>
        <taxon>Alphaproteobacteria</taxon>
        <taxon>Rhodospirillales</taxon>
        <taxon>Azospirillaceae</taxon>
        <taxon>Nitrospirillum</taxon>
    </lineage>
</organism>
<dbReference type="Proteomes" id="UP000315751">
    <property type="component" value="Unassembled WGS sequence"/>
</dbReference>
<keyword evidence="4 6" id="KW-1133">Transmembrane helix</keyword>
<name>A0A560HA54_9PROT</name>
<proteinExistence type="predicted"/>
<dbReference type="EMBL" id="VITR01000005">
    <property type="protein sequence ID" value="TWB43225.1"/>
    <property type="molecule type" value="Genomic_DNA"/>
</dbReference>
<dbReference type="Pfam" id="PF12704">
    <property type="entry name" value="MacB_PCD"/>
    <property type="match status" value="1"/>
</dbReference>
<dbReference type="AlphaFoldDB" id="A0A560HA54"/>
<comment type="caution">
    <text evidence="9">The sequence shown here is derived from an EMBL/GenBank/DDBJ whole genome shotgun (WGS) entry which is preliminary data.</text>
</comment>
<comment type="subcellular location">
    <subcellularLocation>
        <location evidence="1">Cell membrane</location>
        <topology evidence="1">Multi-pass membrane protein</topology>
    </subcellularLocation>
</comment>
<evidence type="ECO:0000259" key="8">
    <source>
        <dbReference type="Pfam" id="PF12704"/>
    </source>
</evidence>
<evidence type="ECO:0000256" key="6">
    <source>
        <dbReference type="SAM" id="Phobius"/>
    </source>
</evidence>
<dbReference type="RefSeq" id="WP_186455691.1">
    <property type="nucleotide sequence ID" value="NZ_VITR01000005.1"/>
</dbReference>
<feature type="domain" description="ABC3 transporter permease C-terminal" evidence="7">
    <location>
        <begin position="681"/>
        <end position="790"/>
    </location>
</feature>
<feature type="domain" description="ABC3 transporter permease C-terminal" evidence="7">
    <location>
        <begin position="285"/>
        <end position="397"/>
    </location>
</feature>
<protein>
    <submittedName>
        <fullName evidence="9">Putative ABC transport system permease protein</fullName>
    </submittedName>
</protein>
<dbReference type="GO" id="GO:0005886">
    <property type="term" value="C:plasma membrane"/>
    <property type="evidence" value="ECO:0007669"/>
    <property type="project" value="UniProtKB-SubCell"/>
</dbReference>
<evidence type="ECO:0000256" key="5">
    <source>
        <dbReference type="ARBA" id="ARBA00023136"/>
    </source>
</evidence>
<keyword evidence="5 6" id="KW-0472">Membrane</keyword>
<evidence type="ECO:0000256" key="1">
    <source>
        <dbReference type="ARBA" id="ARBA00004651"/>
    </source>
</evidence>
<dbReference type="InterPro" id="IPR025857">
    <property type="entry name" value="MacB_PCD"/>
</dbReference>
<feature type="domain" description="MacB-like periplasmic core" evidence="8">
    <location>
        <begin position="16"/>
        <end position="234"/>
    </location>
</feature>